<keyword evidence="6 12" id="KW-0915">Sodium</keyword>
<feature type="binding site" evidence="12">
    <location>
        <position position="82"/>
    </location>
    <ligand>
        <name>Na(+)</name>
        <dbReference type="ChEBI" id="CHEBI:29101"/>
        <note>structural</note>
    </ligand>
</feature>
<comment type="similarity">
    <text evidence="10 12">Belongs to the fluoride channel Fluc/FEX (TC 1.A.43) family.</text>
</comment>
<dbReference type="NCBIfam" id="TIGR00494">
    <property type="entry name" value="crcB"/>
    <property type="match status" value="1"/>
</dbReference>
<evidence type="ECO:0000256" key="6">
    <source>
        <dbReference type="ARBA" id="ARBA00023053"/>
    </source>
</evidence>
<dbReference type="STRING" id="395493.BegalDRAFT_2456"/>
<comment type="function">
    <text evidence="12">Fluoride-specific ion channel. Important for reducing fluoride concentration in the cell, thus reducing its toxicity.</text>
</comment>
<evidence type="ECO:0000256" key="5">
    <source>
        <dbReference type="ARBA" id="ARBA00022989"/>
    </source>
</evidence>
<sequence>MQQVPLSFYLWVGFGGFIGSIARYTVTLWMARLTTGFPLGTLIINILGCFLIALIAGLASKTNLITPEMRLFLATGFCGGFTTFSSLMYEVMTLLEDGQWFYVSLYIGGSAIGGFLAVYIGFWLIEQWV</sequence>
<evidence type="ECO:0000256" key="11">
    <source>
        <dbReference type="ARBA" id="ARBA00035585"/>
    </source>
</evidence>
<evidence type="ECO:0000256" key="12">
    <source>
        <dbReference type="HAMAP-Rule" id="MF_00454"/>
    </source>
</evidence>
<evidence type="ECO:0000256" key="4">
    <source>
        <dbReference type="ARBA" id="ARBA00022692"/>
    </source>
</evidence>
<feature type="transmembrane region" description="Helical" evidence="12">
    <location>
        <begin position="101"/>
        <end position="125"/>
    </location>
</feature>
<name>I3CI63_9GAMM</name>
<keyword evidence="3" id="KW-0997">Cell inner membrane</keyword>
<dbReference type="EMBL" id="JH600070">
    <property type="protein sequence ID" value="EIJ43306.1"/>
    <property type="molecule type" value="Genomic_DNA"/>
</dbReference>
<dbReference type="PANTHER" id="PTHR28259">
    <property type="entry name" value="FLUORIDE EXPORT PROTEIN 1-RELATED"/>
    <property type="match status" value="1"/>
</dbReference>
<dbReference type="PANTHER" id="PTHR28259:SF1">
    <property type="entry name" value="FLUORIDE EXPORT PROTEIN 1-RELATED"/>
    <property type="match status" value="1"/>
</dbReference>
<evidence type="ECO:0000256" key="3">
    <source>
        <dbReference type="ARBA" id="ARBA00022519"/>
    </source>
</evidence>
<keyword evidence="8 12" id="KW-0472">Membrane</keyword>
<feature type="transmembrane region" description="Helical" evidence="12">
    <location>
        <begin position="7"/>
        <end position="31"/>
    </location>
</feature>
<keyword evidence="5 12" id="KW-1133">Transmembrane helix</keyword>
<evidence type="ECO:0000313" key="14">
    <source>
        <dbReference type="Proteomes" id="UP000005744"/>
    </source>
</evidence>
<keyword evidence="14" id="KW-1185">Reference proteome</keyword>
<dbReference type="GO" id="GO:0140114">
    <property type="term" value="P:cellular detoxification of fluoride"/>
    <property type="evidence" value="ECO:0007669"/>
    <property type="project" value="UniProtKB-UniRule"/>
</dbReference>
<evidence type="ECO:0000256" key="7">
    <source>
        <dbReference type="ARBA" id="ARBA00023065"/>
    </source>
</evidence>
<proteinExistence type="inferred from homology"/>
<dbReference type="Pfam" id="PF02537">
    <property type="entry name" value="CRCB"/>
    <property type="match status" value="1"/>
</dbReference>
<dbReference type="AlphaFoldDB" id="I3CI63"/>
<gene>
    <name evidence="12" type="primary">fluC</name>
    <name evidence="12" type="synonym">crcB</name>
    <name evidence="13" type="ORF">BegalDRAFT_2456</name>
</gene>
<keyword evidence="9 12" id="KW-0407">Ion channel</keyword>
<evidence type="ECO:0000256" key="2">
    <source>
        <dbReference type="ARBA" id="ARBA00022475"/>
    </source>
</evidence>
<comment type="catalytic activity">
    <reaction evidence="11">
        <text>fluoride(in) = fluoride(out)</text>
        <dbReference type="Rhea" id="RHEA:76159"/>
        <dbReference type="ChEBI" id="CHEBI:17051"/>
    </reaction>
    <physiologicalReaction direction="left-to-right" evidence="11">
        <dbReference type="Rhea" id="RHEA:76160"/>
    </physiologicalReaction>
</comment>
<keyword evidence="7 12" id="KW-0406">Ion transport</keyword>
<accession>I3CI63</accession>
<keyword evidence="12" id="KW-0813">Transport</keyword>
<evidence type="ECO:0000256" key="10">
    <source>
        <dbReference type="ARBA" id="ARBA00035120"/>
    </source>
</evidence>
<evidence type="ECO:0000313" key="13">
    <source>
        <dbReference type="EMBL" id="EIJ43306.1"/>
    </source>
</evidence>
<evidence type="ECO:0000256" key="9">
    <source>
        <dbReference type="ARBA" id="ARBA00023303"/>
    </source>
</evidence>
<keyword evidence="12" id="KW-0479">Metal-binding</keyword>
<dbReference type="InterPro" id="IPR003691">
    <property type="entry name" value="FluC"/>
</dbReference>
<dbReference type="OrthoDB" id="9806299at2"/>
<keyword evidence="2 12" id="KW-1003">Cell membrane</keyword>
<feature type="binding site" evidence="12">
    <location>
        <position position="79"/>
    </location>
    <ligand>
        <name>Na(+)</name>
        <dbReference type="ChEBI" id="CHEBI:29101"/>
        <note>structural</note>
    </ligand>
</feature>
<comment type="subcellular location">
    <subcellularLocation>
        <location evidence="1 12">Cell membrane</location>
        <topology evidence="1 12">Multi-pass membrane protein</topology>
    </subcellularLocation>
</comment>
<protein>
    <recommendedName>
        <fullName evidence="12">Fluoride-specific ion channel FluC</fullName>
    </recommendedName>
</protein>
<dbReference type="eggNOG" id="COG0239">
    <property type="taxonomic scope" value="Bacteria"/>
</dbReference>
<comment type="activity regulation">
    <text evidence="12">Na(+) is not transported, but it plays an essential structural role and its presence is essential for fluoride channel function.</text>
</comment>
<dbReference type="HAMAP" id="MF_00454">
    <property type="entry name" value="FluC"/>
    <property type="match status" value="1"/>
</dbReference>
<feature type="transmembrane region" description="Helical" evidence="12">
    <location>
        <begin position="71"/>
        <end position="89"/>
    </location>
</feature>
<reference evidence="13 14" key="1">
    <citation type="submission" date="2011-11" db="EMBL/GenBank/DDBJ databases">
        <title>Improved High-Quality Draft sequence of Beggiatoa alba B18lD.</title>
        <authorList>
            <consortium name="US DOE Joint Genome Institute"/>
            <person name="Lucas S."/>
            <person name="Han J."/>
            <person name="Lapidus A."/>
            <person name="Cheng J.-F."/>
            <person name="Goodwin L."/>
            <person name="Pitluck S."/>
            <person name="Peters L."/>
            <person name="Mikhailova N."/>
            <person name="Held B."/>
            <person name="Detter J.C."/>
            <person name="Han C."/>
            <person name="Tapia R."/>
            <person name="Land M."/>
            <person name="Hauser L."/>
            <person name="Kyrpides N."/>
            <person name="Ivanova N."/>
            <person name="Pagani I."/>
            <person name="Samuel K."/>
            <person name="Teske A."/>
            <person name="Mueller J."/>
            <person name="Woyke T."/>
        </authorList>
    </citation>
    <scope>NUCLEOTIDE SEQUENCE [LARGE SCALE GENOMIC DNA]</scope>
    <source>
        <strain evidence="13 14">B18LD</strain>
    </source>
</reference>
<dbReference type="Proteomes" id="UP000005744">
    <property type="component" value="Unassembled WGS sequence"/>
</dbReference>
<dbReference type="HOGENOM" id="CLU_114342_3_2_6"/>
<feature type="transmembrane region" description="Helical" evidence="12">
    <location>
        <begin position="37"/>
        <end position="59"/>
    </location>
</feature>
<keyword evidence="4 12" id="KW-0812">Transmembrane</keyword>
<organism evidence="13 14">
    <name type="scientific">Beggiatoa alba B18LD</name>
    <dbReference type="NCBI Taxonomy" id="395493"/>
    <lineage>
        <taxon>Bacteria</taxon>
        <taxon>Pseudomonadati</taxon>
        <taxon>Pseudomonadota</taxon>
        <taxon>Gammaproteobacteria</taxon>
        <taxon>Thiotrichales</taxon>
        <taxon>Thiotrichaceae</taxon>
        <taxon>Beggiatoa</taxon>
    </lineage>
</organism>
<evidence type="ECO:0000256" key="8">
    <source>
        <dbReference type="ARBA" id="ARBA00023136"/>
    </source>
</evidence>
<dbReference type="GO" id="GO:0046872">
    <property type="term" value="F:metal ion binding"/>
    <property type="evidence" value="ECO:0007669"/>
    <property type="project" value="UniProtKB-KW"/>
</dbReference>
<evidence type="ECO:0000256" key="1">
    <source>
        <dbReference type="ARBA" id="ARBA00004651"/>
    </source>
</evidence>
<dbReference type="GO" id="GO:0005886">
    <property type="term" value="C:plasma membrane"/>
    <property type="evidence" value="ECO:0007669"/>
    <property type="project" value="UniProtKB-SubCell"/>
</dbReference>
<dbReference type="GO" id="GO:0062054">
    <property type="term" value="F:fluoride channel activity"/>
    <property type="evidence" value="ECO:0007669"/>
    <property type="project" value="UniProtKB-UniRule"/>
</dbReference>